<organism evidence="2 3">
    <name type="scientific">Lelliottia aquatilis</name>
    <dbReference type="NCBI Taxonomy" id="2080838"/>
    <lineage>
        <taxon>Bacteria</taxon>
        <taxon>Pseudomonadati</taxon>
        <taxon>Pseudomonadota</taxon>
        <taxon>Gammaproteobacteria</taxon>
        <taxon>Enterobacterales</taxon>
        <taxon>Enterobacteriaceae</taxon>
        <taxon>Lelliottia</taxon>
    </lineage>
</organism>
<dbReference type="Pfam" id="PF13942">
    <property type="entry name" value="Lipoprotein_20"/>
    <property type="match status" value="1"/>
</dbReference>
<dbReference type="RefSeq" id="WP_095282927.1">
    <property type="nucleotide sequence ID" value="NZ_JAENMQ010000001.1"/>
</dbReference>
<dbReference type="InterPro" id="IPR025262">
    <property type="entry name" value="QseG"/>
</dbReference>
<keyword evidence="3" id="KW-1185">Reference proteome</keyword>
<feature type="compositionally biased region" description="Basic and acidic residues" evidence="1">
    <location>
        <begin position="245"/>
        <end position="254"/>
    </location>
</feature>
<gene>
    <name evidence="2" type="primary">qseG</name>
    <name evidence="2" type="ORF">C3712_22620</name>
</gene>
<evidence type="ECO:0000313" key="3">
    <source>
        <dbReference type="Proteomes" id="UP000237025"/>
    </source>
</evidence>
<comment type="caution">
    <text evidence="2">The sequence shown here is derived from an EMBL/GenBank/DDBJ whole genome shotgun (WGS) entry which is preliminary data.</text>
</comment>
<keyword evidence="2" id="KW-0449">Lipoprotein</keyword>
<feature type="compositionally biased region" description="Polar residues" evidence="1">
    <location>
        <begin position="218"/>
        <end position="233"/>
    </location>
</feature>
<feature type="region of interest" description="Disordered" evidence="1">
    <location>
        <begin position="210"/>
        <end position="254"/>
    </location>
</feature>
<name>A0ABX4ZV58_9ENTR</name>
<dbReference type="EMBL" id="PQVW01000028">
    <property type="protein sequence ID" value="POZ18349.1"/>
    <property type="molecule type" value="Genomic_DNA"/>
</dbReference>
<proteinExistence type="predicted"/>
<reference evidence="2 3" key="1">
    <citation type="submission" date="2018-02" db="EMBL/GenBank/DDBJ databases">
        <title>Lelliotia aquatilis sp. nov., isolated from drinking water.</title>
        <authorList>
            <person name="Kaempfer P."/>
            <person name="Glaeser S."/>
            <person name="Exner M."/>
            <person name="Doijad S."/>
            <person name="Chakraborty T."/>
        </authorList>
    </citation>
    <scope>NUCLEOTIDE SEQUENCE [LARGE SCALE GENOMIC DNA]</scope>
    <source>
        <strain evidence="2 3">6331-17</strain>
    </source>
</reference>
<sequence length="254" mass="28767">MKLSLVSMSHVFFRALSATFSSKILRLGLPCLLLAGCASHAPKSAISDKQDDKYPEHQLADFLSTDCNNIWQLSGHDVESNPLFWLRGMDCADRLSPAAARAQAHLWADDTWQDTFKRGILLANAKINPLERRTNTTRMDALSPQIPAQIRPLYQLWRDGQVLQLQLAEERSRYSKLQQSADGELDTLRQQQQYLRSQLDTTTRKLENLTDIERQLSTRKPTSSYLPDSSKGNAQPAKTPEQESETSKQEDVKP</sequence>
<evidence type="ECO:0000256" key="1">
    <source>
        <dbReference type="SAM" id="MobiDB-lite"/>
    </source>
</evidence>
<protein>
    <submittedName>
        <fullName evidence="2">Two-component system QseEF-associated lipoprotein QseG</fullName>
    </submittedName>
</protein>
<evidence type="ECO:0000313" key="2">
    <source>
        <dbReference type="EMBL" id="POZ18349.1"/>
    </source>
</evidence>
<accession>A0ABX4ZV58</accession>
<dbReference type="Proteomes" id="UP000237025">
    <property type="component" value="Unassembled WGS sequence"/>
</dbReference>
<dbReference type="NCBIfam" id="NF007997">
    <property type="entry name" value="PRK10722.1"/>
    <property type="match status" value="1"/>
</dbReference>